<dbReference type="InterPro" id="IPR011054">
    <property type="entry name" value="Rudment_hybrid_motif"/>
</dbReference>
<feature type="domain" description="Biotin carboxylation" evidence="15">
    <location>
        <begin position="2"/>
        <end position="450"/>
    </location>
</feature>
<dbReference type="InterPro" id="IPR029060">
    <property type="entry name" value="PIN-like_dom_sf"/>
</dbReference>
<evidence type="ECO:0000313" key="16">
    <source>
        <dbReference type="EMBL" id="CAF1203717.1"/>
    </source>
</evidence>
<keyword evidence="6 12" id="KW-0547">Nucleotide-binding</keyword>
<sequence length="873" mass="98321">MTFSKILIANRGEIACRVIRTAQRLGLQSVAVFSDADRDSLHVRMADEAIHIGPAAALQSYLRKDRIIEAAKQTNAQAIHPGYGFLSENYEFSTMCKENNLIFIGPPPNAIRDMGIKNLSKIIMHDANVPVIFGYHGDDQSDDTLINEAKKIGYPIMIKAVRGGGGKGMRIALNEGEFLDKLNGAKSEARKSFNDDAVLLEKFIQRPRHVEVQVFGDMHKNYVYLFERDCSVQRRHQKIIEEAPAPGLDWSIRKKLGEAAVKAARAVNYVGAGTVEFIMDENHDFFFMEMNTRLQVEHPITEMITGTDLVEWQIKVAQGEVLPLKQDSIKLNGHAFEARIYAEEPENEFMPGSGILTYLRTPPTGEDGKIRVETGVVEGDEVSVHYDPMIAKLVAWSTNRTSALQKLRHALQQYYIGGLKTNIPFLMSLCDNKQFQMGNVHTDFIKENKDALFHIQQITPTIAVAAASAFINAQQQIKYNTDGAQSFFTTSNSSFRPNFLQKQFLTLIYDNKNYQFQIERINSSKLNITYENKTYPVEIRSSNDELILLIDGHQFRCRIHIDGDTCTFYSNVSRSSFDFKLQSPSFLAQLATSGMGGGAIGGLATSGDPIAPMPGLIDKILVQEGTHVTQGQPLLIMTAMKMEHVIKASKNGTVAKVNAAVGKITLVVLIIMTRPKGQKRFAEMKRMIKLTDARLKAKDRMKPKNHDKKQEKKNIGEITEKQVAPVTSALFFRYNTQLGPPYHILVDTNFINFSIKVKLDIIQSMMDCLYAKCTPYITDCVMGEIEKLGTKYRVALRIAKDPRFERLPCSHQGTYADDCIVQRVTQHKCYIVATCDRELKRRIRKIPGVPIMYLHGHRYTIERMPDAHGAPRI</sequence>
<dbReference type="PROSITE" id="PS00188">
    <property type="entry name" value="BIOTIN"/>
    <property type="match status" value="1"/>
</dbReference>
<evidence type="ECO:0000256" key="1">
    <source>
        <dbReference type="ARBA" id="ARBA00001953"/>
    </source>
</evidence>
<dbReference type="InterPro" id="IPR001882">
    <property type="entry name" value="Biotin_BS"/>
</dbReference>
<dbReference type="Pfam" id="PF00289">
    <property type="entry name" value="Biotin_carb_N"/>
    <property type="match status" value="1"/>
</dbReference>
<evidence type="ECO:0000259" key="15">
    <source>
        <dbReference type="PROSITE" id="PS50979"/>
    </source>
</evidence>
<evidence type="ECO:0000256" key="12">
    <source>
        <dbReference type="PROSITE-ProRule" id="PRU00409"/>
    </source>
</evidence>
<dbReference type="InterPro" id="IPR011761">
    <property type="entry name" value="ATP-grasp"/>
</dbReference>
<evidence type="ECO:0000256" key="4">
    <source>
        <dbReference type="ARBA" id="ARBA00022552"/>
    </source>
</evidence>
<comment type="caution">
    <text evidence="16">The sequence shown here is derived from an EMBL/GenBank/DDBJ whole genome shotgun (WGS) entry which is preliminary data.</text>
</comment>
<dbReference type="InterPro" id="IPR005481">
    <property type="entry name" value="BC-like_N"/>
</dbReference>
<evidence type="ECO:0000259" key="14">
    <source>
        <dbReference type="PROSITE" id="PS50975"/>
    </source>
</evidence>
<dbReference type="GO" id="GO:0032040">
    <property type="term" value="C:small-subunit processome"/>
    <property type="evidence" value="ECO:0007669"/>
    <property type="project" value="InterPro"/>
</dbReference>
<dbReference type="Pfam" id="PF04900">
    <property type="entry name" value="Fcf1"/>
    <property type="match status" value="1"/>
</dbReference>
<dbReference type="SUPFAM" id="SSF51230">
    <property type="entry name" value="Single hybrid motif"/>
    <property type="match status" value="1"/>
</dbReference>
<dbReference type="InterPro" id="IPR050856">
    <property type="entry name" value="Biotin_carboxylase_complex"/>
</dbReference>
<feature type="domain" description="Lipoyl-binding" evidence="13">
    <location>
        <begin position="603"/>
        <end position="676"/>
    </location>
</feature>
<dbReference type="GO" id="GO:0046872">
    <property type="term" value="F:metal ion binding"/>
    <property type="evidence" value="ECO:0007669"/>
    <property type="project" value="InterPro"/>
</dbReference>
<dbReference type="InterPro" id="IPR016185">
    <property type="entry name" value="PreATP-grasp_dom_sf"/>
</dbReference>
<dbReference type="CDD" id="cd09864">
    <property type="entry name" value="PIN_Fcf1-like"/>
    <property type="match status" value="1"/>
</dbReference>
<evidence type="ECO:0000259" key="13">
    <source>
        <dbReference type="PROSITE" id="PS50968"/>
    </source>
</evidence>
<evidence type="ECO:0000313" key="17">
    <source>
        <dbReference type="Proteomes" id="UP000663870"/>
    </source>
</evidence>
<evidence type="ECO:0000256" key="10">
    <source>
        <dbReference type="ARBA" id="ARBA00024026"/>
    </source>
</evidence>
<dbReference type="GO" id="GO:0005739">
    <property type="term" value="C:mitochondrion"/>
    <property type="evidence" value="ECO:0007669"/>
    <property type="project" value="TreeGrafter"/>
</dbReference>
<dbReference type="EMBL" id="CAJNOL010000803">
    <property type="protein sequence ID" value="CAF1203717.1"/>
    <property type="molecule type" value="Genomic_DNA"/>
</dbReference>
<dbReference type="GO" id="GO:0005524">
    <property type="term" value="F:ATP binding"/>
    <property type="evidence" value="ECO:0007669"/>
    <property type="project" value="UniProtKB-UniRule"/>
</dbReference>
<name>A0A814WMS6_9BILA</name>
<dbReference type="PROSITE" id="PS50975">
    <property type="entry name" value="ATP_GRASP"/>
    <property type="match status" value="1"/>
</dbReference>
<dbReference type="GO" id="GO:0042274">
    <property type="term" value="P:ribosomal small subunit biogenesis"/>
    <property type="evidence" value="ECO:0007669"/>
    <property type="project" value="UniProtKB-ARBA"/>
</dbReference>
<dbReference type="FunFam" id="3.40.50.20:FF:000010">
    <property type="entry name" value="Propionyl-CoA carboxylase subunit alpha"/>
    <property type="match status" value="1"/>
</dbReference>
<comment type="subcellular location">
    <subcellularLocation>
        <location evidence="2">Nucleus</location>
        <location evidence="2">Nucleolus</location>
    </subcellularLocation>
</comment>
<dbReference type="PANTHER" id="PTHR18866">
    <property type="entry name" value="CARBOXYLASE:PYRUVATE/ACETYL-COA/PROPIONYL-COA CARBOXYLASE"/>
    <property type="match status" value="1"/>
</dbReference>
<dbReference type="InterPro" id="IPR011764">
    <property type="entry name" value="Biotin_carboxylation_dom"/>
</dbReference>
<dbReference type="PROSITE" id="PS00867">
    <property type="entry name" value="CPSASE_2"/>
    <property type="match status" value="1"/>
</dbReference>
<dbReference type="InterPro" id="IPR006984">
    <property type="entry name" value="Fcf1/UTP23"/>
</dbReference>
<keyword evidence="7 12" id="KW-0067">ATP-binding</keyword>
<dbReference type="InterPro" id="IPR005479">
    <property type="entry name" value="CPAse_ATP-bd"/>
</dbReference>
<evidence type="ECO:0000256" key="3">
    <source>
        <dbReference type="ARBA" id="ARBA00022517"/>
    </source>
</evidence>
<organism evidence="16 17">
    <name type="scientific">Rotaria sordida</name>
    <dbReference type="NCBI Taxonomy" id="392033"/>
    <lineage>
        <taxon>Eukaryota</taxon>
        <taxon>Metazoa</taxon>
        <taxon>Spiralia</taxon>
        <taxon>Gnathifera</taxon>
        <taxon>Rotifera</taxon>
        <taxon>Eurotatoria</taxon>
        <taxon>Bdelloidea</taxon>
        <taxon>Philodinida</taxon>
        <taxon>Philodinidae</taxon>
        <taxon>Rotaria</taxon>
    </lineage>
</organism>
<dbReference type="InterPro" id="IPR000089">
    <property type="entry name" value="Biotin_lipoyl"/>
</dbReference>
<dbReference type="SUPFAM" id="SSF56059">
    <property type="entry name" value="Glutathione synthetase ATP-binding domain-like"/>
    <property type="match status" value="1"/>
</dbReference>
<dbReference type="SUPFAM" id="SSF51246">
    <property type="entry name" value="Rudiment single hybrid motif"/>
    <property type="match status" value="1"/>
</dbReference>
<keyword evidence="8" id="KW-0539">Nucleus</keyword>
<dbReference type="Gene3D" id="3.30.470.20">
    <property type="entry name" value="ATP-grasp fold, B domain"/>
    <property type="match status" value="1"/>
</dbReference>
<keyword evidence="17" id="KW-1185">Reference proteome</keyword>
<dbReference type="FunFam" id="3.30.1490.20:FF:000003">
    <property type="entry name" value="acetyl-CoA carboxylase isoform X1"/>
    <property type="match status" value="1"/>
</dbReference>
<keyword evidence="4" id="KW-0698">rRNA processing</keyword>
<dbReference type="PROSITE" id="PS50968">
    <property type="entry name" value="BIOTINYL_LIPOYL"/>
    <property type="match status" value="1"/>
</dbReference>
<dbReference type="Gene3D" id="3.40.50.1010">
    <property type="entry name" value="5'-nuclease"/>
    <property type="match status" value="1"/>
</dbReference>
<evidence type="ECO:0000256" key="11">
    <source>
        <dbReference type="ARBA" id="ARBA00069243"/>
    </source>
</evidence>
<keyword evidence="9" id="KW-0092">Biotin</keyword>
<dbReference type="SMART" id="SM00670">
    <property type="entry name" value="PINc"/>
    <property type="match status" value="1"/>
</dbReference>
<dbReference type="GO" id="GO:0004485">
    <property type="term" value="F:methylcrotonoyl-CoA carboxylase activity"/>
    <property type="evidence" value="ECO:0007669"/>
    <property type="project" value="TreeGrafter"/>
</dbReference>
<accession>A0A814WMS6</accession>
<dbReference type="Pfam" id="PF02786">
    <property type="entry name" value="CPSase_L_D2"/>
    <property type="match status" value="1"/>
</dbReference>
<dbReference type="Gene3D" id="2.40.50.100">
    <property type="match status" value="1"/>
</dbReference>
<dbReference type="FunFam" id="3.40.50.1010:FF:000004">
    <property type="entry name" value="rRNA-processing protein FCF1 homolog"/>
    <property type="match status" value="1"/>
</dbReference>
<dbReference type="FunFam" id="3.30.470.20:FF:000028">
    <property type="entry name" value="Methylcrotonoyl-CoA carboxylase subunit alpha, mitochondrial"/>
    <property type="match status" value="1"/>
</dbReference>
<dbReference type="PANTHER" id="PTHR18866:SF33">
    <property type="entry name" value="METHYLCROTONOYL-COA CARBOXYLASE SUBUNIT ALPHA, MITOCHONDRIAL-RELATED"/>
    <property type="match status" value="1"/>
</dbReference>
<protein>
    <recommendedName>
        <fullName evidence="11">rRNA-processing protein FCF1 homolog</fullName>
    </recommendedName>
</protein>
<dbReference type="Gene3D" id="3.30.1490.20">
    <property type="entry name" value="ATP-grasp fold, A domain"/>
    <property type="match status" value="1"/>
</dbReference>
<dbReference type="InterPro" id="IPR011053">
    <property type="entry name" value="Single_hybrid_motif"/>
</dbReference>
<evidence type="ECO:0000256" key="5">
    <source>
        <dbReference type="ARBA" id="ARBA00022598"/>
    </source>
</evidence>
<dbReference type="CDD" id="cd06850">
    <property type="entry name" value="biotinyl_domain"/>
    <property type="match status" value="1"/>
</dbReference>
<dbReference type="PROSITE" id="PS50979">
    <property type="entry name" value="BC"/>
    <property type="match status" value="1"/>
</dbReference>
<dbReference type="InterPro" id="IPR013815">
    <property type="entry name" value="ATP_grasp_subdomain_1"/>
</dbReference>
<evidence type="ECO:0000256" key="8">
    <source>
        <dbReference type="ARBA" id="ARBA00023242"/>
    </source>
</evidence>
<dbReference type="SUPFAM" id="SSF88723">
    <property type="entry name" value="PIN domain-like"/>
    <property type="match status" value="1"/>
</dbReference>
<proteinExistence type="inferred from homology"/>
<evidence type="ECO:0000256" key="7">
    <source>
        <dbReference type="ARBA" id="ARBA00022840"/>
    </source>
</evidence>
<feature type="domain" description="ATP-grasp" evidence="14">
    <location>
        <begin position="121"/>
        <end position="318"/>
    </location>
</feature>
<dbReference type="SMART" id="SM00878">
    <property type="entry name" value="Biotin_carb_C"/>
    <property type="match status" value="1"/>
</dbReference>
<dbReference type="AlphaFoldDB" id="A0A814WMS6"/>
<dbReference type="InterPro" id="IPR005482">
    <property type="entry name" value="Biotin_COase_C"/>
</dbReference>
<keyword evidence="5" id="KW-0436">Ligase</keyword>
<dbReference type="GO" id="GO:0006364">
    <property type="term" value="P:rRNA processing"/>
    <property type="evidence" value="ECO:0007669"/>
    <property type="project" value="UniProtKB-KW"/>
</dbReference>
<gene>
    <name evidence="16" type="ORF">JXQ802_LOCUS24568</name>
</gene>
<dbReference type="Pfam" id="PF00364">
    <property type="entry name" value="Biotin_lipoyl"/>
    <property type="match status" value="1"/>
</dbReference>
<reference evidence="16" key="1">
    <citation type="submission" date="2021-02" db="EMBL/GenBank/DDBJ databases">
        <authorList>
            <person name="Nowell W R."/>
        </authorList>
    </citation>
    <scope>NUCLEOTIDE SEQUENCE</scope>
</reference>
<dbReference type="Pfam" id="PF02785">
    <property type="entry name" value="Biotin_carb_C"/>
    <property type="match status" value="1"/>
</dbReference>
<comment type="similarity">
    <text evidence="10">Belongs to the UTP23/FCF1 family. FCF1 subfamily.</text>
</comment>
<dbReference type="Proteomes" id="UP000663870">
    <property type="component" value="Unassembled WGS sequence"/>
</dbReference>
<keyword evidence="3" id="KW-0690">Ribosome biogenesis</keyword>
<comment type="cofactor">
    <cofactor evidence="1">
        <name>biotin</name>
        <dbReference type="ChEBI" id="CHEBI:57586"/>
    </cofactor>
</comment>
<dbReference type="Gene3D" id="3.40.50.20">
    <property type="match status" value="1"/>
</dbReference>
<dbReference type="SUPFAM" id="SSF52440">
    <property type="entry name" value="PreATP-grasp domain"/>
    <property type="match status" value="1"/>
</dbReference>
<evidence type="ECO:0000256" key="2">
    <source>
        <dbReference type="ARBA" id="ARBA00004604"/>
    </source>
</evidence>
<evidence type="ECO:0000256" key="9">
    <source>
        <dbReference type="ARBA" id="ARBA00023267"/>
    </source>
</evidence>
<dbReference type="InterPro" id="IPR037503">
    <property type="entry name" value="Fcf1_PIN"/>
</dbReference>
<dbReference type="InterPro" id="IPR002716">
    <property type="entry name" value="PIN_dom"/>
</dbReference>
<evidence type="ECO:0000256" key="6">
    <source>
        <dbReference type="ARBA" id="ARBA00022741"/>
    </source>
</evidence>